<name>A0A235F9X1_9BACL</name>
<evidence type="ECO:0000313" key="3">
    <source>
        <dbReference type="EMBL" id="OYD58126.1"/>
    </source>
</evidence>
<dbReference type="InterPro" id="IPR016040">
    <property type="entry name" value="NAD(P)-bd_dom"/>
</dbReference>
<dbReference type="Gene3D" id="3.90.25.10">
    <property type="entry name" value="UDP-galactose 4-epimerase, domain 1"/>
    <property type="match status" value="1"/>
</dbReference>
<dbReference type="InterPro" id="IPR020904">
    <property type="entry name" value="Sc_DH/Rdtase_CS"/>
</dbReference>
<feature type="domain" description="NAD(P)-binding" evidence="2">
    <location>
        <begin position="11"/>
        <end position="314"/>
    </location>
</feature>
<keyword evidence="4" id="KW-1185">Reference proteome</keyword>
<dbReference type="SUPFAM" id="SSF51735">
    <property type="entry name" value="NAD(P)-binding Rossmann-fold domains"/>
    <property type="match status" value="1"/>
</dbReference>
<comment type="caution">
    <text evidence="3">The sequence shown here is derived from an EMBL/GenBank/DDBJ whole genome shotgun (WGS) entry which is preliminary data.</text>
</comment>
<dbReference type="AlphaFoldDB" id="A0A235F9X1"/>
<organism evidence="3 4">
    <name type="scientific">Fictibacillus aquaticus</name>
    <dbReference type="NCBI Taxonomy" id="2021314"/>
    <lineage>
        <taxon>Bacteria</taxon>
        <taxon>Bacillati</taxon>
        <taxon>Bacillota</taxon>
        <taxon>Bacilli</taxon>
        <taxon>Bacillales</taxon>
        <taxon>Fictibacillaceae</taxon>
        <taxon>Fictibacillus</taxon>
    </lineage>
</organism>
<dbReference type="OrthoDB" id="9811743at2"/>
<evidence type="ECO:0000313" key="4">
    <source>
        <dbReference type="Proteomes" id="UP000215059"/>
    </source>
</evidence>
<dbReference type="PRINTS" id="PR01713">
    <property type="entry name" value="NUCEPIMERASE"/>
</dbReference>
<accession>A0A235F9X1</accession>
<sequence length="323" mass="36046">MLGRGETVSILITGGAGFIGSHLTKRLVKEGFDITVIDSFHNYYSVKQKKDQLEEAKSSGAFEFYELDLLDEGRLNKWFQEKRFKTVIHLAAIPGVPASIADPHLYIDYDIKATVNLLRAAGESGVSHFVFASSSSVYGNASGIAKASKEEDAAGSVVSPYAAAKWGAESFCKAYSSLYGFDLTVLRFFTVYGPWVRPDMAIPIFINKLMRKEKLYLFNEHSARDYTYIDDITEGIFLSLFGHRGERTYNLGSGTPVTLNTLTDALAHHFPHLEKEYTSRRKGDVERTWADIGKASADLGYKPKFSIQEGLERTVAWATAYFH</sequence>
<dbReference type="PANTHER" id="PTHR43574">
    <property type="entry name" value="EPIMERASE-RELATED"/>
    <property type="match status" value="1"/>
</dbReference>
<dbReference type="Gene3D" id="3.40.50.720">
    <property type="entry name" value="NAD(P)-binding Rossmann-like Domain"/>
    <property type="match status" value="1"/>
</dbReference>
<dbReference type="Proteomes" id="UP000215059">
    <property type="component" value="Unassembled WGS sequence"/>
</dbReference>
<keyword evidence="1" id="KW-0520">NAD</keyword>
<protein>
    <submittedName>
        <fullName evidence="3">UDP-glucose 4-epimerase</fullName>
    </submittedName>
</protein>
<dbReference type="Pfam" id="PF16363">
    <property type="entry name" value="GDP_Man_Dehyd"/>
    <property type="match status" value="1"/>
</dbReference>
<dbReference type="PROSITE" id="PS00061">
    <property type="entry name" value="ADH_SHORT"/>
    <property type="match status" value="1"/>
</dbReference>
<dbReference type="EMBL" id="NOII01000002">
    <property type="protein sequence ID" value="OYD58126.1"/>
    <property type="molecule type" value="Genomic_DNA"/>
</dbReference>
<reference evidence="3 4" key="1">
    <citation type="submission" date="2017-07" db="EMBL/GenBank/DDBJ databases">
        <title>Fictibacillus sp. nov. GDSW-R2A3 Genome sequencing and assembly.</title>
        <authorList>
            <person name="Mayilraj S."/>
        </authorList>
    </citation>
    <scope>NUCLEOTIDE SEQUENCE [LARGE SCALE GENOMIC DNA]</scope>
    <source>
        <strain evidence="3 4">GDSW-R2A3</strain>
    </source>
</reference>
<evidence type="ECO:0000256" key="1">
    <source>
        <dbReference type="ARBA" id="ARBA00023027"/>
    </source>
</evidence>
<gene>
    <name evidence="3" type="ORF">CGZ90_09600</name>
</gene>
<dbReference type="InterPro" id="IPR036291">
    <property type="entry name" value="NAD(P)-bd_dom_sf"/>
</dbReference>
<evidence type="ECO:0000259" key="2">
    <source>
        <dbReference type="Pfam" id="PF16363"/>
    </source>
</evidence>
<proteinExistence type="predicted"/>